<accession>A0ABX7ADL7</accession>
<protein>
    <submittedName>
        <fullName evidence="1">HEAT repeat domain-containing protein</fullName>
    </submittedName>
</protein>
<evidence type="ECO:0000313" key="1">
    <source>
        <dbReference type="EMBL" id="QQO61782.1"/>
    </source>
</evidence>
<dbReference type="Pfam" id="PF13646">
    <property type="entry name" value="HEAT_2"/>
    <property type="match status" value="1"/>
</dbReference>
<dbReference type="InterPro" id="IPR011989">
    <property type="entry name" value="ARM-like"/>
</dbReference>
<evidence type="ECO:0000313" key="2">
    <source>
        <dbReference type="Proteomes" id="UP000596157"/>
    </source>
</evidence>
<gene>
    <name evidence="1" type="ORF">JI723_16255</name>
</gene>
<dbReference type="EMBL" id="CP067099">
    <property type="protein sequence ID" value="QQO61782.1"/>
    <property type="molecule type" value="Genomic_DNA"/>
</dbReference>
<dbReference type="GeneID" id="92280304"/>
<proteinExistence type="predicted"/>
<organism evidence="1 2">
    <name type="scientific">Providencia manganoxydans</name>
    <dbReference type="NCBI Taxonomy" id="2923283"/>
    <lineage>
        <taxon>Bacteria</taxon>
        <taxon>Pseudomonadati</taxon>
        <taxon>Pseudomonadota</taxon>
        <taxon>Gammaproteobacteria</taxon>
        <taxon>Enterobacterales</taxon>
        <taxon>Morganellaceae</taxon>
        <taxon>Providencia</taxon>
    </lineage>
</organism>
<dbReference type="Proteomes" id="UP000596157">
    <property type="component" value="Chromosome"/>
</dbReference>
<name>A0ABX7ADL7_9GAMM</name>
<keyword evidence="2" id="KW-1185">Reference proteome</keyword>
<reference evidence="2" key="1">
    <citation type="submission" date="2021-01" db="EMBL/GenBank/DDBJ databases">
        <title>Providencia vermicola LLDRA6, a soil-borne Mn(II)-oxidizing bacterium, exploits a strategy of superoxide production coupled to hydrogen peroxide consumption to generate Mn oxides, as revealed by transcriptional up-regulation of genes for phenylacetic acid catabolism.</title>
        <authorList>
            <person name="Chen S."/>
            <person name="Ding Z."/>
            <person name="Chen J."/>
            <person name="Luo J."/>
            <person name="Ruan X."/>
            <person name="Li Z."/>
            <person name="Liao F."/>
            <person name="He J."/>
            <person name="Li D."/>
        </authorList>
    </citation>
    <scope>NUCLEOTIDE SEQUENCE [LARGE SCALE GENOMIC DNA]</scope>
    <source>
        <strain evidence="2">LLDRA6</strain>
    </source>
</reference>
<dbReference type="Gene3D" id="1.25.10.10">
    <property type="entry name" value="Leucine-rich Repeat Variant"/>
    <property type="match status" value="1"/>
</dbReference>
<dbReference type="RefSeq" id="WP_272580696.1">
    <property type="nucleotide sequence ID" value="NZ_CP067099.1"/>
</dbReference>
<sequence>MEKQIISTLIGLTFRGNDDVKIAAISALGDYKATIEQQEAVVRLIDLCKDPNKDVAISSIRSLSKLSGHFGQSLDRKD</sequence>
<dbReference type="SUPFAM" id="SSF48371">
    <property type="entry name" value="ARM repeat"/>
    <property type="match status" value="1"/>
</dbReference>
<dbReference type="InterPro" id="IPR016024">
    <property type="entry name" value="ARM-type_fold"/>
</dbReference>